<sequence>MYVRMYCIHKQTAHGRNNKSGRLKSRLLGVVAEVRLECVGIDPSILRDKRAGEPTTTHYHTPESRRLPPLMDSNYPGGVTLNVAGLFGGNRISYGESIRLMEKGERGPASAE</sequence>
<dbReference type="AlphaFoldDB" id="A0A4C1UY14"/>
<reference evidence="2 3" key="1">
    <citation type="journal article" date="2019" name="Commun. Biol.">
        <title>The bagworm genome reveals a unique fibroin gene that provides high tensile strength.</title>
        <authorList>
            <person name="Kono N."/>
            <person name="Nakamura H."/>
            <person name="Ohtoshi R."/>
            <person name="Tomita M."/>
            <person name="Numata K."/>
            <person name="Arakawa K."/>
        </authorList>
    </citation>
    <scope>NUCLEOTIDE SEQUENCE [LARGE SCALE GENOMIC DNA]</scope>
</reference>
<evidence type="ECO:0000256" key="1">
    <source>
        <dbReference type="SAM" id="MobiDB-lite"/>
    </source>
</evidence>
<name>A0A4C1UY14_EUMVA</name>
<dbReference type="Proteomes" id="UP000299102">
    <property type="component" value="Unassembled WGS sequence"/>
</dbReference>
<keyword evidence="3" id="KW-1185">Reference proteome</keyword>
<feature type="region of interest" description="Disordered" evidence="1">
    <location>
        <begin position="49"/>
        <end position="72"/>
    </location>
</feature>
<dbReference type="EMBL" id="BGZK01000239">
    <property type="protein sequence ID" value="GBP30906.1"/>
    <property type="molecule type" value="Genomic_DNA"/>
</dbReference>
<proteinExistence type="predicted"/>
<accession>A0A4C1UY14</accession>
<comment type="caution">
    <text evidence="2">The sequence shown here is derived from an EMBL/GenBank/DDBJ whole genome shotgun (WGS) entry which is preliminary data.</text>
</comment>
<protein>
    <submittedName>
        <fullName evidence="2">Uncharacterized protein</fullName>
    </submittedName>
</protein>
<gene>
    <name evidence="2" type="ORF">EVAR_28545_1</name>
</gene>
<evidence type="ECO:0000313" key="2">
    <source>
        <dbReference type="EMBL" id="GBP30906.1"/>
    </source>
</evidence>
<organism evidence="2 3">
    <name type="scientific">Eumeta variegata</name>
    <name type="common">Bagworm moth</name>
    <name type="synonym">Eumeta japonica</name>
    <dbReference type="NCBI Taxonomy" id="151549"/>
    <lineage>
        <taxon>Eukaryota</taxon>
        <taxon>Metazoa</taxon>
        <taxon>Ecdysozoa</taxon>
        <taxon>Arthropoda</taxon>
        <taxon>Hexapoda</taxon>
        <taxon>Insecta</taxon>
        <taxon>Pterygota</taxon>
        <taxon>Neoptera</taxon>
        <taxon>Endopterygota</taxon>
        <taxon>Lepidoptera</taxon>
        <taxon>Glossata</taxon>
        <taxon>Ditrysia</taxon>
        <taxon>Tineoidea</taxon>
        <taxon>Psychidae</taxon>
        <taxon>Oiketicinae</taxon>
        <taxon>Eumeta</taxon>
    </lineage>
</organism>
<evidence type="ECO:0000313" key="3">
    <source>
        <dbReference type="Proteomes" id="UP000299102"/>
    </source>
</evidence>